<protein>
    <submittedName>
        <fullName evidence="1">Uncharacterized protein</fullName>
    </submittedName>
</protein>
<gene>
    <name evidence="1" type="ORF">PQR62_12255</name>
</gene>
<proteinExistence type="predicted"/>
<sequence length="79" mass="8582">MLRKKLLHDVMPTTPIFPVSGQHAYLAQRTRLTMKHGNGNGKDSGLGWQDGWVDAFSCTALSSSERSGVIKKIKKGIGA</sequence>
<dbReference type="Proteomes" id="UP001629246">
    <property type="component" value="Unassembled WGS sequence"/>
</dbReference>
<dbReference type="RefSeq" id="WP_408158229.1">
    <property type="nucleotide sequence ID" value="NZ_JAQQFM010000005.1"/>
</dbReference>
<name>A0ABW9A858_9BURK</name>
<comment type="caution">
    <text evidence="1">The sequence shown here is derived from an EMBL/GenBank/DDBJ whole genome shotgun (WGS) entry which is preliminary data.</text>
</comment>
<keyword evidence="2" id="KW-1185">Reference proteome</keyword>
<evidence type="ECO:0000313" key="1">
    <source>
        <dbReference type="EMBL" id="MFL9925041.1"/>
    </source>
</evidence>
<evidence type="ECO:0000313" key="2">
    <source>
        <dbReference type="Proteomes" id="UP001629246"/>
    </source>
</evidence>
<accession>A0ABW9A858</accession>
<reference evidence="1 2" key="1">
    <citation type="journal article" date="2024" name="Chem. Sci.">
        <title>Discovery of megapolipeptins by genome mining of a Burkholderiales bacteria collection.</title>
        <authorList>
            <person name="Paulo B.S."/>
            <person name="Recchia M.J.J."/>
            <person name="Lee S."/>
            <person name="Fergusson C.H."/>
            <person name="Romanowski S.B."/>
            <person name="Hernandez A."/>
            <person name="Krull N."/>
            <person name="Liu D.Y."/>
            <person name="Cavanagh H."/>
            <person name="Bos A."/>
            <person name="Gray C.A."/>
            <person name="Murphy B.T."/>
            <person name="Linington R.G."/>
            <person name="Eustaquio A.S."/>
        </authorList>
    </citation>
    <scope>NUCLEOTIDE SEQUENCE [LARGE SCALE GENOMIC DNA]</scope>
    <source>
        <strain evidence="1 2">RL21-008-BIB-A</strain>
    </source>
</reference>
<dbReference type="EMBL" id="JAQQFM010000005">
    <property type="protein sequence ID" value="MFL9925041.1"/>
    <property type="molecule type" value="Genomic_DNA"/>
</dbReference>
<organism evidence="1 2">
    <name type="scientific">Herbaspirillum lusitanum</name>
    <dbReference type="NCBI Taxonomy" id="213312"/>
    <lineage>
        <taxon>Bacteria</taxon>
        <taxon>Pseudomonadati</taxon>
        <taxon>Pseudomonadota</taxon>
        <taxon>Betaproteobacteria</taxon>
        <taxon>Burkholderiales</taxon>
        <taxon>Oxalobacteraceae</taxon>
        <taxon>Herbaspirillum</taxon>
    </lineage>
</organism>